<comment type="caution">
    <text evidence="4">The sequence shown here is derived from an EMBL/GenBank/DDBJ whole genome shotgun (WGS) entry which is preliminary data.</text>
</comment>
<dbReference type="EMBL" id="BDIP01002657">
    <property type="protein sequence ID" value="GIQ86625.1"/>
    <property type="molecule type" value="Genomic_DNA"/>
</dbReference>
<organism evidence="4 5">
    <name type="scientific">Kipferlia bialata</name>
    <dbReference type="NCBI Taxonomy" id="797122"/>
    <lineage>
        <taxon>Eukaryota</taxon>
        <taxon>Metamonada</taxon>
        <taxon>Carpediemonas-like organisms</taxon>
        <taxon>Kipferlia</taxon>
    </lineage>
</organism>
<name>A0A9K3GLI3_9EUKA</name>
<dbReference type="InterPro" id="IPR015943">
    <property type="entry name" value="WD40/YVTN_repeat-like_dom_sf"/>
</dbReference>
<gene>
    <name evidence="4" type="ORF">KIPB_008511</name>
</gene>
<dbReference type="PANTHER" id="PTHR11227">
    <property type="entry name" value="WD-REPEAT PROTEIN INTERACTING WITH PHOSPHOINOSIDES WIPI -RELATED"/>
    <property type="match status" value="1"/>
</dbReference>
<evidence type="ECO:0000256" key="1">
    <source>
        <dbReference type="ARBA" id="ARBA00022574"/>
    </source>
</evidence>
<evidence type="ECO:0000256" key="3">
    <source>
        <dbReference type="ARBA" id="ARBA00025740"/>
    </source>
</evidence>
<comment type="similarity">
    <text evidence="3">Belongs to the WD repeat PROPPIN family.</text>
</comment>
<evidence type="ECO:0000313" key="4">
    <source>
        <dbReference type="EMBL" id="GIQ86625.1"/>
    </source>
</evidence>
<dbReference type="SUPFAM" id="SSF50978">
    <property type="entry name" value="WD40 repeat-like"/>
    <property type="match status" value="1"/>
</dbReference>
<dbReference type="InterPro" id="IPR036322">
    <property type="entry name" value="WD40_repeat_dom_sf"/>
</dbReference>
<proteinExistence type="inferred from homology"/>
<dbReference type="Gene3D" id="2.130.10.10">
    <property type="entry name" value="YVTN repeat-like/Quinoprotein amine dehydrogenase"/>
    <property type="match status" value="1"/>
</dbReference>
<keyword evidence="5" id="KW-1185">Reference proteome</keyword>
<protein>
    <submittedName>
        <fullName evidence="4">Uncharacterized protein</fullName>
    </submittedName>
</protein>
<dbReference type="AlphaFoldDB" id="A0A9K3GLI3"/>
<accession>A0A9K3GLI3</accession>
<dbReference type="InterPro" id="IPR048720">
    <property type="entry name" value="PROPPIN"/>
</dbReference>
<sequence length="100" mass="10875">MVAELRRGSSEASISSMCFSSDNKFLVVASNRKTIHVFALTQANTEDAGSDESAHNRQSAFGSDPSTVIVITSDGRYIKYGVDYDRKEVGQTALYEMVSA</sequence>
<keyword evidence="1" id="KW-0853">WD repeat</keyword>
<dbReference type="OrthoDB" id="1667587at2759"/>
<keyword evidence="2" id="KW-0677">Repeat</keyword>
<evidence type="ECO:0000313" key="5">
    <source>
        <dbReference type="Proteomes" id="UP000265618"/>
    </source>
</evidence>
<evidence type="ECO:0000256" key="2">
    <source>
        <dbReference type="ARBA" id="ARBA00022737"/>
    </source>
</evidence>
<dbReference type="Proteomes" id="UP000265618">
    <property type="component" value="Unassembled WGS sequence"/>
</dbReference>
<reference evidence="4 5" key="1">
    <citation type="journal article" date="2018" name="PLoS ONE">
        <title>The draft genome of Kipferlia bialata reveals reductive genome evolution in fornicate parasites.</title>
        <authorList>
            <person name="Tanifuji G."/>
            <person name="Takabayashi S."/>
            <person name="Kume K."/>
            <person name="Takagi M."/>
            <person name="Nakayama T."/>
            <person name="Kamikawa R."/>
            <person name="Inagaki Y."/>
            <person name="Hashimoto T."/>
        </authorList>
    </citation>
    <scope>NUCLEOTIDE SEQUENCE [LARGE SCALE GENOMIC DNA]</scope>
    <source>
        <strain evidence="4">NY0173</strain>
    </source>
</reference>